<organism evidence="1 2">
    <name type="scientific">Candidatus Kaiserbacteria bacterium RIFCSPHIGHO2_01_FULL_48_10</name>
    <dbReference type="NCBI Taxonomy" id="1798476"/>
    <lineage>
        <taxon>Bacteria</taxon>
        <taxon>Candidatus Kaiseribacteriota</taxon>
    </lineage>
</organism>
<evidence type="ECO:0000313" key="1">
    <source>
        <dbReference type="EMBL" id="OGG43942.1"/>
    </source>
</evidence>
<proteinExistence type="predicted"/>
<gene>
    <name evidence="1" type="ORF">A2841_03590</name>
</gene>
<protein>
    <submittedName>
        <fullName evidence="1">Uncharacterized protein</fullName>
    </submittedName>
</protein>
<dbReference type="EMBL" id="MFKP01000027">
    <property type="protein sequence ID" value="OGG43942.1"/>
    <property type="molecule type" value="Genomic_DNA"/>
</dbReference>
<comment type="caution">
    <text evidence="1">The sequence shown here is derived from an EMBL/GenBank/DDBJ whole genome shotgun (WGS) entry which is preliminary data.</text>
</comment>
<name>A0A1F6C4K8_9BACT</name>
<reference evidence="1 2" key="1">
    <citation type="journal article" date="2016" name="Nat. Commun.">
        <title>Thousands of microbial genomes shed light on interconnected biogeochemical processes in an aquifer system.</title>
        <authorList>
            <person name="Anantharaman K."/>
            <person name="Brown C.T."/>
            <person name="Hug L.A."/>
            <person name="Sharon I."/>
            <person name="Castelle C.J."/>
            <person name="Probst A.J."/>
            <person name="Thomas B.C."/>
            <person name="Singh A."/>
            <person name="Wilkins M.J."/>
            <person name="Karaoz U."/>
            <person name="Brodie E.L."/>
            <person name="Williams K.H."/>
            <person name="Hubbard S.S."/>
            <person name="Banfield J.F."/>
        </authorList>
    </citation>
    <scope>NUCLEOTIDE SEQUENCE [LARGE SCALE GENOMIC DNA]</scope>
</reference>
<dbReference type="AlphaFoldDB" id="A0A1F6C4K8"/>
<evidence type="ECO:0000313" key="2">
    <source>
        <dbReference type="Proteomes" id="UP000178249"/>
    </source>
</evidence>
<accession>A0A1F6C4K8</accession>
<sequence>MGKPFRAIGNLWSVPKEQTQGSETSQYLEEKKPNHISVSAPDSWAQGPGLGIPLVAASEKGVAQTVRITLHVRPVHRKQFSVYRRKKFKILLSAVYC</sequence>
<dbReference type="Proteomes" id="UP000178249">
    <property type="component" value="Unassembled WGS sequence"/>
</dbReference>